<protein>
    <recommendedName>
        <fullName evidence="2">PSP1 C-terminal domain-containing protein</fullName>
    </recommendedName>
</protein>
<evidence type="ECO:0000313" key="4">
    <source>
        <dbReference type="Proteomes" id="UP001530315"/>
    </source>
</evidence>
<dbReference type="PANTHER" id="PTHR43830:SF3">
    <property type="entry name" value="PROTEIN PSP1"/>
    <property type="match status" value="1"/>
</dbReference>
<keyword evidence="4" id="KW-1185">Reference proteome</keyword>
<feature type="region of interest" description="Disordered" evidence="1">
    <location>
        <begin position="237"/>
        <end position="265"/>
    </location>
</feature>
<evidence type="ECO:0000313" key="3">
    <source>
        <dbReference type="EMBL" id="KAL3789649.1"/>
    </source>
</evidence>
<gene>
    <name evidence="3" type="ORF">ACHAW5_002366</name>
</gene>
<dbReference type="PROSITE" id="PS51411">
    <property type="entry name" value="PSP1_C"/>
    <property type="match status" value="1"/>
</dbReference>
<feature type="compositionally biased region" description="Acidic residues" evidence="1">
    <location>
        <begin position="548"/>
        <end position="557"/>
    </location>
</feature>
<comment type="caution">
    <text evidence="3">The sequence shown here is derived from an EMBL/GenBank/DDBJ whole genome shotgun (WGS) entry which is preliminary data.</text>
</comment>
<proteinExistence type="predicted"/>
<name>A0ABD3PPQ6_9STRA</name>
<dbReference type="InterPro" id="IPR047767">
    <property type="entry name" value="PSP1-like"/>
</dbReference>
<dbReference type="PANTHER" id="PTHR43830">
    <property type="entry name" value="PROTEIN PSP1"/>
    <property type="match status" value="1"/>
</dbReference>
<dbReference type="EMBL" id="JALLAZ020000673">
    <property type="protein sequence ID" value="KAL3789649.1"/>
    <property type="molecule type" value="Genomic_DNA"/>
</dbReference>
<dbReference type="AlphaFoldDB" id="A0ABD3PPQ6"/>
<dbReference type="InterPro" id="IPR007557">
    <property type="entry name" value="PSP1_C"/>
</dbReference>
<feature type="region of interest" description="Disordered" evidence="1">
    <location>
        <begin position="546"/>
        <end position="565"/>
    </location>
</feature>
<feature type="compositionally biased region" description="Polar residues" evidence="1">
    <location>
        <begin position="591"/>
        <end position="602"/>
    </location>
</feature>
<feature type="compositionally biased region" description="Polar residues" evidence="1">
    <location>
        <begin position="84"/>
        <end position="96"/>
    </location>
</feature>
<feature type="region of interest" description="Disordered" evidence="1">
    <location>
        <begin position="583"/>
        <end position="603"/>
    </location>
</feature>
<reference evidence="3 4" key="1">
    <citation type="submission" date="2024-10" db="EMBL/GenBank/DDBJ databases">
        <title>Updated reference genomes for cyclostephanoid diatoms.</title>
        <authorList>
            <person name="Roberts W.R."/>
            <person name="Alverson A.J."/>
        </authorList>
    </citation>
    <scope>NUCLEOTIDE SEQUENCE [LARGE SCALE GENOMIC DNA]</scope>
    <source>
        <strain evidence="3 4">AJA276-08</strain>
    </source>
</reference>
<dbReference type="Pfam" id="PF04468">
    <property type="entry name" value="PSP1"/>
    <property type="match status" value="1"/>
</dbReference>
<dbReference type="NCBIfam" id="NF041131">
    <property type="entry name" value="RicT_YaaT_fam"/>
    <property type="match status" value="1"/>
</dbReference>
<accession>A0ABD3PPQ6</accession>
<feature type="region of interest" description="Disordered" evidence="1">
    <location>
        <begin position="155"/>
        <end position="182"/>
    </location>
</feature>
<sequence>MMSNAPYGSGASLLEELKGSDNRMQQLNSGLSSLSFSSTMSNGVIKKPDPMPSSLSYGRHFVAHEEESPYYPTSPLSPVFSQSNMQQLTWPQSSGDDSLGPTPFIHSKSPSAHRHSSLDSLPSQFPAVKIQQDPFRSFLPPPVQLDTSEEIGCCDNSGRFLSENDNQPQSPFPPRNHGSMMNDAGLARERSFSSPGINFRPHSYGAKSPLSAPPGHILYEDKPLSWNGGSGFPAPSAHMEASASSPSHYDRFNSRPPRHGSTTKDTQALLSPRIDMRHGFSDGNFNMQYGMSAASMSPIAKNNHGRFQSPGSVIGSSSFDSSVQGILVNDRQSLGNMETLNTNTNFQQYQFSQSSPMKPGPGLGSHANLQQDNYYVRQSPALPLSLQRHNSVGSPHFLVNEWGEIIGHASPVITRNSLEGFGQGETIDNFNPTRPQRANSYGGQHTGHAGSFNSILPQHSASLNMNFNLIPFHSDNAPPHVDNNVGSIGDGRMQHNRNITEPIPLTLFRQNSGQNSGGNLQPRHLVSAASDSYIQDLARENIKGVEVTSEESQDSGEVEAVGKNSSPSYAAKLMMPCPRPSLDQTKGRIASQPSTAGKSLSKSGPRMIYSVKFKRSQKNFILSQGITREVKIGCYVKVEADRGEDLGIVMSIIPVEKFIASNRRRSMTEDSCASGDLTIPSQAVANVADMKSIMRIATHDEISLLEIKRDEEEELLKICSTKVRQRGLLMSVVDAEYQFDRNKLTFFFQAEGRIDFRELVRDLFSIYKMRIWMEQIDKNGSAVDETDERVQ</sequence>
<evidence type="ECO:0000256" key="1">
    <source>
        <dbReference type="SAM" id="MobiDB-lite"/>
    </source>
</evidence>
<feature type="domain" description="PSP1 C-terminal" evidence="2">
    <location>
        <begin position="691"/>
        <end position="776"/>
    </location>
</feature>
<dbReference type="Proteomes" id="UP001530315">
    <property type="component" value="Unassembled WGS sequence"/>
</dbReference>
<evidence type="ECO:0000259" key="2">
    <source>
        <dbReference type="PROSITE" id="PS51411"/>
    </source>
</evidence>
<feature type="region of interest" description="Disordered" evidence="1">
    <location>
        <begin position="84"/>
        <end position="120"/>
    </location>
</feature>
<organism evidence="3 4">
    <name type="scientific">Stephanodiscus triporus</name>
    <dbReference type="NCBI Taxonomy" id="2934178"/>
    <lineage>
        <taxon>Eukaryota</taxon>
        <taxon>Sar</taxon>
        <taxon>Stramenopiles</taxon>
        <taxon>Ochrophyta</taxon>
        <taxon>Bacillariophyta</taxon>
        <taxon>Coscinodiscophyceae</taxon>
        <taxon>Thalassiosirophycidae</taxon>
        <taxon>Stephanodiscales</taxon>
        <taxon>Stephanodiscaceae</taxon>
        <taxon>Stephanodiscus</taxon>
    </lineage>
</organism>